<keyword evidence="3" id="KW-1185">Reference proteome</keyword>
<dbReference type="InterPro" id="IPR041581">
    <property type="entry name" value="Glyoxalase_6"/>
</dbReference>
<name>A0A9J7BUE1_9BACT</name>
<dbReference type="PANTHER" id="PTHR33993:SF2">
    <property type="entry name" value="VOC DOMAIN-CONTAINING PROTEIN"/>
    <property type="match status" value="1"/>
</dbReference>
<reference evidence="2" key="1">
    <citation type="submission" date="2021-04" db="EMBL/GenBank/DDBJ databases">
        <title>Phylogenetic analysis of Acidobacteriaceae.</title>
        <authorList>
            <person name="Qiu L."/>
            <person name="Zhang Q."/>
        </authorList>
    </citation>
    <scope>NUCLEOTIDE SEQUENCE</scope>
    <source>
        <strain evidence="2">DSM 25168</strain>
    </source>
</reference>
<dbReference type="RefSeq" id="WP_260796130.1">
    <property type="nucleotide sequence ID" value="NZ_CP093313.1"/>
</dbReference>
<dbReference type="Gene3D" id="3.10.180.10">
    <property type="entry name" value="2,3-Dihydroxybiphenyl 1,2-Dioxygenase, domain 1"/>
    <property type="match status" value="1"/>
</dbReference>
<dbReference type="Proteomes" id="UP001059380">
    <property type="component" value="Chromosome"/>
</dbReference>
<feature type="domain" description="VOC" evidence="1">
    <location>
        <begin position="4"/>
        <end position="117"/>
    </location>
</feature>
<evidence type="ECO:0000313" key="2">
    <source>
        <dbReference type="EMBL" id="UWZ86491.1"/>
    </source>
</evidence>
<dbReference type="KEGG" id="orp:MOP44_11220"/>
<evidence type="ECO:0000259" key="1">
    <source>
        <dbReference type="PROSITE" id="PS51819"/>
    </source>
</evidence>
<dbReference type="SUPFAM" id="SSF54593">
    <property type="entry name" value="Glyoxalase/Bleomycin resistance protein/Dihydroxybiphenyl dioxygenase"/>
    <property type="match status" value="1"/>
</dbReference>
<accession>A0A9J7BUE1</accession>
<sequence length="131" mass="13974">MPNPVVFFEILGRDKAALESFYAGLFEWQMTPANSEAPDTYAMVSTGRGISGGIGKSMDGGPGHVTFYVEVENIQDALSRVESRGGKRVLGPEPLPNGPVIALFTDPEGRVVGLVEAANPRSSNSSQDDFQ</sequence>
<dbReference type="PANTHER" id="PTHR33993">
    <property type="entry name" value="GLYOXALASE-RELATED"/>
    <property type="match status" value="1"/>
</dbReference>
<proteinExistence type="predicted"/>
<dbReference type="EMBL" id="CP093313">
    <property type="protein sequence ID" value="UWZ86491.1"/>
    <property type="molecule type" value="Genomic_DNA"/>
</dbReference>
<dbReference type="InterPro" id="IPR052164">
    <property type="entry name" value="Anthracycline_SecMetBiosynth"/>
</dbReference>
<dbReference type="InterPro" id="IPR029068">
    <property type="entry name" value="Glyas_Bleomycin-R_OHBP_Dase"/>
</dbReference>
<dbReference type="AlphaFoldDB" id="A0A9J7BUE1"/>
<evidence type="ECO:0000313" key="3">
    <source>
        <dbReference type="Proteomes" id="UP001059380"/>
    </source>
</evidence>
<dbReference type="Pfam" id="PF18029">
    <property type="entry name" value="Glyoxalase_6"/>
    <property type="match status" value="1"/>
</dbReference>
<organism evidence="2 3">
    <name type="scientific">Occallatibacter riparius</name>
    <dbReference type="NCBI Taxonomy" id="1002689"/>
    <lineage>
        <taxon>Bacteria</taxon>
        <taxon>Pseudomonadati</taxon>
        <taxon>Acidobacteriota</taxon>
        <taxon>Terriglobia</taxon>
        <taxon>Terriglobales</taxon>
        <taxon>Acidobacteriaceae</taxon>
        <taxon>Occallatibacter</taxon>
    </lineage>
</organism>
<dbReference type="PROSITE" id="PS51819">
    <property type="entry name" value="VOC"/>
    <property type="match status" value="1"/>
</dbReference>
<gene>
    <name evidence="2" type="ORF">MOP44_11220</name>
</gene>
<protein>
    <submittedName>
        <fullName evidence="2">VOC family protein</fullName>
    </submittedName>
</protein>
<dbReference type="InterPro" id="IPR037523">
    <property type="entry name" value="VOC_core"/>
</dbReference>
<dbReference type="CDD" id="cd07247">
    <property type="entry name" value="SgaA_N_like"/>
    <property type="match status" value="1"/>
</dbReference>